<feature type="region of interest" description="Disordered" evidence="1">
    <location>
        <begin position="55"/>
        <end position="74"/>
    </location>
</feature>
<dbReference type="EMBL" id="ADBJ01000042">
    <property type="protein sequence ID" value="EFA77727.1"/>
    <property type="molecule type" value="Genomic_DNA"/>
</dbReference>
<accession>D3BMC6</accession>
<gene>
    <name evidence="2" type="ORF">PPL_12339</name>
</gene>
<comment type="caution">
    <text evidence="2">The sequence shown here is derived from an EMBL/GenBank/DDBJ whole genome shotgun (WGS) entry which is preliminary data.</text>
</comment>
<evidence type="ECO:0000256" key="1">
    <source>
        <dbReference type="SAM" id="MobiDB-lite"/>
    </source>
</evidence>
<organism evidence="2 3">
    <name type="scientific">Heterostelium pallidum (strain ATCC 26659 / Pp 5 / PN500)</name>
    <name type="common">Cellular slime mold</name>
    <name type="synonym">Polysphondylium pallidum</name>
    <dbReference type="NCBI Taxonomy" id="670386"/>
    <lineage>
        <taxon>Eukaryota</taxon>
        <taxon>Amoebozoa</taxon>
        <taxon>Evosea</taxon>
        <taxon>Eumycetozoa</taxon>
        <taxon>Dictyostelia</taxon>
        <taxon>Acytosteliales</taxon>
        <taxon>Acytosteliaceae</taxon>
        <taxon>Heterostelium</taxon>
    </lineage>
</organism>
<sequence>MQTSTQLPCLSAVDDADGFASLDSAHQFGAPFLDELPQVTGHSRPNAVLGAAVGRTSQGVTHQDSQGWRPQARQ</sequence>
<evidence type="ECO:0000313" key="3">
    <source>
        <dbReference type="Proteomes" id="UP000001396"/>
    </source>
</evidence>
<dbReference type="AlphaFoldDB" id="D3BMC6"/>
<evidence type="ECO:0000313" key="2">
    <source>
        <dbReference type="EMBL" id="EFA77727.1"/>
    </source>
</evidence>
<protein>
    <submittedName>
        <fullName evidence="2">Uncharacterized protein</fullName>
    </submittedName>
</protein>
<dbReference type="RefSeq" id="XP_020429855.1">
    <property type="nucleotide sequence ID" value="XM_020583074.1"/>
</dbReference>
<name>D3BMC6_HETP5</name>
<reference evidence="2 3" key="1">
    <citation type="journal article" date="2011" name="Genome Res.">
        <title>Phylogeny-wide analysis of social amoeba genomes highlights ancient origins for complex intercellular communication.</title>
        <authorList>
            <person name="Heidel A.J."/>
            <person name="Lawal H.M."/>
            <person name="Felder M."/>
            <person name="Schilde C."/>
            <person name="Helps N.R."/>
            <person name="Tunggal B."/>
            <person name="Rivero F."/>
            <person name="John U."/>
            <person name="Schleicher M."/>
            <person name="Eichinger L."/>
            <person name="Platzer M."/>
            <person name="Noegel A.A."/>
            <person name="Schaap P."/>
            <person name="Gloeckner G."/>
        </authorList>
    </citation>
    <scope>NUCLEOTIDE SEQUENCE [LARGE SCALE GENOMIC DNA]</scope>
    <source>
        <strain evidence="3">ATCC 26659 / Pp 5 / PN500</strain>
    </source>
</reference>
<dbReference type="Proteomes" id="UP000001396">
    <property type="component" value="Unassembled WGS sequence"/>
</dbReference>
<dbReference type="InParanoid" id="D3BMC6"/>
<proteinExistence type="predicted"/>
<dbReference type="GeneID" id="31367806"/>
<keyword evidence="3" id="KW-1185">Reference proteome</keyword>